<proteinExistence type="predicted"/>
<gene>
    <name evidence="2" type="ORF">Taro_005687</name>
</gene>
<name>A0A843TTS9_COLES</name>
<evidence type="ECO:0000256" key="1">
    <source>
        <dbReference type="SAM" id="MobiDB-lite"/>
    </source>
</evidence>
<accession>A0A843TTS9</accession>
<evidence type="ECO:0000313" key="3">
    <source>
        <dbReference type="Proteomes" id="UP000652761"/>
    </source>
</evidence>
<dbReference type="AlphaFoldDB" id="A0A843TTS9"/>
<dbReference type="EMBL" id="NMUH01000162">
    <property type="protein sequence ID" value="MQL73337.1"/>
    <property type="molecule type" value="Genomic_DNA"/>
</dbReference>
<keyword evidence="3" id="KW-1185">Reference proteome</keyword>
<dbReference type="Proteomes" id="UP000652761">
    <property type="component" value="Unassembled WGS sequence"/>
</dbReference>
<reference evidence="2" key="1">
    <citation type="submission" date="2017-07" db="EMBL/GenBank/DDBJ databases">
        <title>Taro Niue Genome Assembly and Annotation.</title>
        <authorList>
            <person name="Atibalentja N."/>
            <person name="Keating K."/>
            <person name="Fields C.J."/>
        </authorList>
    </citation>
    <scope>NUCLEOTIDE SEQUENCE</scope>
    <source>
        <strain evidence="2">Niue_2</strain>
        <tissue evidence="2">Leaf</tissue>
    </source>
</reference>
<organism evidence="2 3">
    <name type="scientific">Colocasia esculenta</name>
    <name type="common">Wild taro</name>
    <name type="synonym">Arum esculentum</name>
    <dbReference type="NCBI Taxonomy" id="4460"/>
    <lineage>
        <taxon>Eukaryota</taxon>
        <taxon>Viridiplantae</taxon>
        <taxon>Streptophyta</taxon>
        <taxon>Embryophyta</taxon>
        <taxon>Tracheophyta</taxon>
        <taxon>Spermatophyta</taxon>
        <taxon>Magnoliopsida</taxon>
        <taxon>Liliopsida</taxon>
        <taxon>Araceae</taxon>
        <taxon>Aroideae</taxon>
        <taxon>Colocasieae</taxon>
        <taxon>Colocasia</taxon>
    </lineage>
</organism>
<feature type="region of interest" description="Disordered" evidence="1">
    <location>
        <begin position="64"/>
        <end position="103"/>
    </location>
</feature>
<comment type="caution">
    <text evidence="2">The sequence shown here is derived from an EMBL/GenBank/DDBJ whole genome shotgun (WGS) entry which is preliminary data.</text>
</comment>
<protein>
    <submittedName>
        <fullName evidence="2">Uncharacterized protein</fullName>
    </submittedName>
</protein>
<evidence type="ECO:0000313" key="2">
    <source>
        <dbReference type="EMBL" id="MQL73337.1"/>
    </source>
</evidence>
<sequence>MQGLVQAMQTQAHTQAALQAQLEAQGAQRGASAPAAVAAAAPATGSPGRPRAPARVIALAREDAEQAEHVTEDPEISGDKQAQPLGRSPQRLSGHPITSPGDPLLLGGSLDLGEGFPNTGLKLALTENQEEGTCGGFLGLPKESFNSNLDRFEDLIRARSVFLHRWELGVNSSCRQDLQSAASDLAVHLLERPNTVVKFFSAEQ</sequence>